<feature type="coiled-coil region" evidence="7">
    <location>
        <begin position="155"/>
        <end position="189"/>
    </location>
</feature>
<evidence type="ECO:0000256" key="4">
    <source>
        <dbReference type="ARBA" id="ARBA00022833"/>
    </source>
</evidence>
<dbReference type="Pfam" id="PF00096">
    <property type="entry name" value="zf-C2H2"/>
    <property type="match status" value="3"/>
</dbReference>
<dbReference type="PROSITE" id="PS50157">
    <property type="entry name" value="ZINC_FINGER_C2H2_2"/>
    <property type="match status" value="2"/>
</dbReference>
<feature type="domain" description="C2H2-type" evidence="8">
    <location>
        <begin position="125"/>
        <end position="143"/>
    </location>
</feature>
<keyword evidence="2" id="KW-0677">Repeat</keyword>
<dbReference type="GO" id="GO:0006357">
    <property type="term" value="P:regulation of transcription by RNA polymerase II"/>
    <property type="evidence" value="ECO:0007669"/>
    <property type="project" value="TreeGrafter"/>
</dbReference>
<dbReference type="FunFam" id="3.30.160.60:FF:000145">
    <property type="entry name" value="Zinc finger protein 574"/>
    <property type="match status" value="1"/>
</dbReference>
<evidence type="ECO:0000256" key="7">
    <source>
        <dbReference type="SAM" id="Coils"/>
    </source>
</evidence>
<dbReference type="PANTHER" id="PTHR24404:SF114">
    <property type="entry name" value="KLUMPFUSS, ISOFORM B-RELATED"/>
    <property type="match status" value="1"/>
</dbReference>
<feature type="domain" description="C2H2-type" evidence="8">
    <location>
        <begin position="42"/>
        <end position="71"/>
    </location>
</feature>
<dbReference type="PANTHER" id="PTHR24404">
    <property type="entry name" value="ZINC FINGER PROTEIN"/>
    <property type="match status" value="1"/>
</dbReference>
<keyword evidence="4" id="KW-0862">Zinc</keyword>
<accession>A0A481Z3Z9</accession>
<keyword evidence="3 6" id="KW-0863">Zinc-finger</keyword>
<gene>
    <name evidence="9" type="ORF">LCMiAC02_02300</name>
</gene>
<dbReference type="InterPro" id="IPR013087">
    <property type="entry name" value="Znf_C2H2_type"/>
</dbReference>
<dbReference type="GO" id="GO:0008270">
    <property type="term" value="F:zinc ion binding"/>
    <property type="evidence" value="ECO:0007669"/>
    <property type="project" value="UniProtKB-KW"/>
</dbReference>
<keyword evidence="1" id="KW-0479">Metal-binding</keyword>
<evidence type="ECO:0000313" key="9">
    <source>
        <dbReference type="EMBL" id="QBK89136.1"/>
    </source>
</evidence>
<keyword evidence="7" id="KW-0175">Coiled coil</keyword>
<dbReference type="EMBL" id="MK500408">
    <property type="protein sequence ID" value="QBK89136.1"/>
    <property type="molecule type" value="Genomic_DNA"/>
</dbReference>
<keyword evidence="5" id="KW-0238">DNA-binding</keyword>
<proteinExistence type="predicted"/>
<dbReference type="Gene3D" id="3.30.160.60">
    <property type="entry name" value="Classic Zinc Finger"/>
    <property type="match status" value="2"/>
</dbReference>
<evidence type="ECO:0000256" key="1">
    <source>
        <dbReference type="ARBA" id="ARBA00022723"/>
    </source>
</evidence>
<dbReference type="GO" id="GO:0003700">
    <property type="term" value="F:DNA-binding transcription factor activity"/>
    <property type="evidence" value="ECO:0007669"/>
    <property type="project" value="TreeGrafter"/>
</dbReference>
<evidence type="ECO:0000256" key="5">
    <source>
        <dbReference type="ARBA" id="ARBA00023125"/>
    </source>
</evidence>
<protein>
    <recommendedName>
        <fullName evidence="8">C2H2-type domain-containing protein</fullName>
    </recommendedName>
</protein>
<evidence type="ECO:0000256" key="2">
    <source>
        <dbReference type="ARBA" id="ARBA00022737"/>
    </source>
</evidence>
<dbReference type="SMART" id="SM00355">
    <property type="entry name" value="ZnF_C2H2"/>
    <property type="match status" value="3"/>
</dbReference>
<dbReference type="GO" id="GO:0000978">
    <property type="term" value="F:RNA polymerase II cis-regulatory region sequence-specific DNA binding"/>
    <property type="evidence" value="ECO:0007669"/>
    <property type="project" value="TreeGrafter"/>
</dbReference>
<evidence type="ECO:0000256" key="3">
    <source>
        <dbReference type="ARBA" id="ARBA00022771"/>
    </source>
</evidence>
<name>A0A481Z3Z9_9VIRU</name>
<evidence type="ECO:0000256" key="6">
    <source>
        <dbReference type="PROSITE-ProRule" id="PRU00042"/>
    </source>
</evidence>
<dbReference type="InterPro" id="IPR036236">
    <property type="entry name" value="Znf_C2H2_sf"/>
</dbReference>
<reference evidence="9" key="1">
    <citation type="journal article" date="2019" name="MBio">
        <title>Virus Genomes from Deep Sea Sediments Expand the Ocean Megavirome and Support Independent Origins of Viral Gigantism.</title>
        <authorList>
            <person name="Backstrom D."/>
            <person name="Yutin N."/>
            <person name="Jorgensen S.L."/>
            <person name="Dharamshi J."/>
            <person name="Homa F."/>
            <person name="Zaremba-Niedwiedzka K."/>
            <person name="Spang A."/>
            <person name="Wolf Y.I."/>
            <person name="Koonin E.V."/>
            <person name="Ettema T.J."/>
        </authorList>
    </citation>
    <scope>NUCLEOTIDE SEQUENCE</scope>
</reference>
<dbReference type="SUPFAM" id="SSF57667">
    <property type="entry name" value="beta-beta-alpha zinc fingers"/>
    <property type="match status" value="1"/>
</dbReference>
<dbReference type="InterPro" id="IPR050589">
    <property type="entry name" value="Ikaros_C2H2-ZF"/>
</dbReference>
<sequence>MVQYKCNRCNKIYTHKNDYNKHINRKKPCKNITNISPKNRPFECNLCGKTYKLKQHLTRHIKQSCKVGNSHQLNGEVSEEEIYVPIYEAPNDTIDSGFDRSDFKLLQNTPTHQFLHQKTPKKSQYTCKYCNKPFGSKYSLTRHLVDRCKVKNKNEEDMKKILNKLVQQMKSLEHENKKLRMDVSNIKGNTTNNNNTNSHNTNTTNVQNNINLLSFGKDNMEGISNEEIKKILKRGFKSIQLMTKKTNFDPDIPENHNVYINNIKSQYAITYNKGRWKLDKTEDVIDRIYDDKYGFLEQKYHELKDKMTPYDRKKIERILDEYEGVKITKIFDEIRLILYNNRHIPLRTRKIMEYNKE</sequence>
<organism evidence="9">
    <name type="scientific">Mimivirus LCMiAC02</name>
    <dbReference type="NCBI Taxonomy" id="2506609"/>
    <lineage>
        <taxon>Viruses</taxon>
        <taxon>Varidnaviria</taxon>
        <taxon>Bamfordvirae</taxon>
        <taxon>Nucleocytoviricota</taxon>
        <taxon>Megaviricetes</taxon>
        <taxon>Imitervirales</taxon>
        <taxon>Mimiviridae</taxon>
        <taxon>Klosneuvirinae</taxon>
    </lineage>
</organism>
<evidence type="ECO:0000259" key="8">
    <source>
        <dbReference type="PROSITE" id="PS50157"/>
    </source>
</evidence>